<evidence type="ECO:0000256" key="3">
    <source>
        <dbReference type="ARBA" id="ARBA00022517"/>
    </source>
</evidence>
<dbReference type="InterPro" id="IPR027417">
    <property type="entry name" value="P-loop_NTPase"/>
</dbReference>
<keyword evidence="9 11" id="KW-0067">ATP-binding</keyword>
<evidence type="ECO:0000256" key="1">
    <source>
        <dbReference type="ARBA" id="ARBA00000582"/>
    </source>
</evidence>
<dbReference type="EMBL" id="CP055901">
    <property type="protein sequence ID" value="QKX60815.1"/>
    <property type="molecule type" value="Genomic_DNA"/>
</dbReference>
<evidence type="ECO:0000256" key="11">
    <source>
        <dbReference type="HAMAP-Rule" id="MF_03173"/>
    </source>
</evidence>
<dbReference type="FunFam" id="3.40.50.300:FF:000372">
    <property type="entry name" value="Adenylate kinase isoenzyme 6 homolog"/>
    <property type="match status" value="1"/>
</dbReference>
<accession>A0A7H8R5E5</accession>
<organism evidence="14 15">
    <name type="scientific">Talaromyces rugulosus</name>
    <name type="common">Penicillium rugulosum</name>
    <dbReference type="NCBI Taxonomy" id="121627"/>
    <lineage>
        <taxon>Eukaryota</taxon>
        <taxon>Fungi</taxon>
        <taxon>Dikarya</taxon>
        <taxon>Ascomycota</taxon>
        <taxon>Pezizomycotina</taxon>
        <taxon>Eurotiomycetes</taxon>
        <taxon>Eurotiomycetidae</taxon>
        <taxon>Eurotiales</taxon>
        <taxon>Trichocomaceae</taxon>
        <taxon>Talaromyces</taxon>
        <taxon>Talaromyces sect. Islandici</taxon>
    </lineage>
</organism>
<dbReference type="InterPro" id="IPR012462">
    <property type="entry name" value="UFSP1/2_DUB_cat"/>
</dbReference>
<dbReference type="KEGG" id="trg:TRUGW13939_07961"/>
<keyword evidence="6 11" id="KW-0547">Nucleotide-binding</keyword>
<name>A0A7H8R5E5_TALRU</name>
<comment type="subunit">
    <text evidence="11">Interacts with small ribosomal subunit protein uS11. Not a structural component of 43S pre-ribosomes, but transiently interacts with them by binding to uS11.</text>
</comment>
<keyword evidence="7 11" id="KW-0418">Kinase</keyword>
<evidence type="ECO:0000256" key="10">
    <source>
        <dbReference type="ARBA" id="ARBA00023242"/>
    </source>
</evidence>
<dbReference type="RefSeq" id="XP_035346990.1">
    <property type="nucleotide sequence ID" value="XM_035491097.1"/>
</dbReference>
<comment type="catalytic activity">
    <reaction evidence="11">
        <text>ATP + H2O = ADP + phosphate + H(+)</text>
        <dbReference type="Rhea" id="RHEA:13065"/>
        <dbReference type="ChEBI" id="CHEBI:15377"/>
        <dbReference type="ChEBI" id="CHEBI:15378"/>
        <dbReference type="ChEBI" id="CHEBI:30616"/>
        <dbReference type="ChEBI" id="CHEBI:43474"/>
        <dbReference type="ChEBI" id="CHEBI:456216"/>
    </reaction>
</comment>
<dbReference type="PANTHER" id="PTHR12595">
    <property type="entry name" value="POS9-ACTIVATING FACTOR FAP7-RELATED"/>
    <property type="match status" value="1"/>
</dbReference>
<dbReference type="Gene3D" id="3.90.70.130">
    <property type="match status" value="1"/>
</dbReference>
<feature type="binding site" evidence="11">
    <location>
        <position position="479"/>
    </location>
    <ligand>
        <name>ATP</name>
        <dbReference type="ChEBI" id="CHEBI:30616"/>
    </ligand>
</feature>
<evidence type="ECO:0000259" key="13">
    <source>
        <dbReference type="Pfam" id="PF07910"/>
    </source>
</evidence>
<comment type="subcellular location">
    <subcellularLocation>
        <location evidence="11">Cytoplasm</location>
    </subcellularLocation>
    <subcellularLocation>
        <location evidence="11">Nucleus</location>
    </subcellularLocation>
</comment>
<feature type="region of interest" description="NMPbind" evidence="11">
    <location>
        <begin position="499"/>
        <end position="522"/>
    </location>
</feature>
<feature type="region of interest" description="Disordered" evidence="12">
    <location>
        <begin position="118"/>
        <end position="176"/>
    </location>
</feature>
<comment type="caution">
    <text evidence="11">Lacks conserved residue(s) required for the propagation of feature annotation.</text>
</comment>
<dbReference type="PANTHER" id="PTHR12595:SF0">
    <property type="entry name" value="ADENYLATE KINASE ISOENZYME 6"/>
    <property type="match status" value="1"/>
</dbReference>
<keyword evidence="15" id="KW-1185">Reference proteome</keyword>
<protein>
    <recommendedName>
        <fullName evidence="11">Adenylate kinase isoenzyme 6 homolog</fullName>
        <shortName evidence="11">AK6</shortName>
        <ecNumber evidence="11">2.7.4.3</ecNumber>
    </recommendedName>
    <alternativeName>
        <fullName evidence="11">Dual activity adenylate kinase/ATPase</fullName>
        <shortName evidence="11">AK/ATPase</shortName>
    </alternativeName>
</protein>
<sequence>MADDKSRVVKCPFCEFDDYDSNILIQHIDLCHPEDRSTAAWPMTQRDTASQQDLDTRIIADEYVHCPHGCGEVVAHAELPLHLDLHLAESLALDDSGDYHTGKPHEYTEGPLYNKSIVFHDDSSNLPSSEEGKERPSEAVPSKGKQIMKFIRKRKHSKSTDSTDRETKRLGRAELGPYAHEKQMPSWLQKLLQSGANASHLNEIGTSGTLVKKITAENESLHVIPVLMKLCRHDKDVERAFFCSSSVRHVFKMRREGGFCGYRNIQMLVSHIKDAQRPRHERFPGSGLPSILQLQDMIEQAWDMGFNSTGRVETGGIKGTRKYIGTPEAQALFSSLGIECDTGSFSAREGFRAHDILLQDVANYFRSGCALDSEEKILQTDLAPIYFQHRGHSMTIIGFEISKKGTANLLVFDPMFKTSPAIRRLVQHYATPSDPGRILKAHRRGISYLQKYKDFEVLKLSTPSTMRTSPNIIITGTPGVGKTVHSEQVAQDTGLRNFPINKIAKERDCHDGYDDERQSWIIDEDKLLDAIEDDVLKGGCIIDWHACDLFPKSWIDLVVVLRCPSTSVFYDRLSSRGYPEQKLNENLDAEIFGLLLEEAKEAYDEEIVIELTSENADEIDSNCARIAAWVESWKKSHAESTDS</sequence>
<dbReference type="GO" id="GO:0016887">
    <property type="term" value="F:ATP hydrolysis activity"/>
    <property type="evidence" value="ECO:0007669"/>
    <property type="project" value="UniProtKB-UniRule"/>
</dbReference>
<dbReference type="GO" id="GO:0005524">
    <property type="term" value="F:ATP binding"/>
    <property type="evidence" value="ECO:0007669"/>
    <property type="project" value="UniProtKB-KW"/>
</dbReference>
<dbReference type="AlphaFoldDB" id="A0A7H8R5E5"/>
<evidence type="ECO:0000256" key="2">
    <source>
        <dbReference type="ARBA" id="ARBA00022490"/>
    </source>
</evidence>
<dbReference type="GO" id="GO:0005634">
    <property type="term" value="C:nucleus"/>
    <property type="evidence" value="ECO:0007669"/>
    <property type="project" value="UniProtKB-SubCell"/>
</dbReference>
<evidence type="ECO:0000256" key="9">
    <source>
        <dbReference type="ARBA" id="ARBA00022840"/>
    </source>
</evidence>
<dbReference type="GO" id="GO:0005737">
    <property type="term" value="C:cytoplasm"/>
    <property type="evidence" value="ECO:0007669"/>
    <property type="project" value="UniProtKB-SubCell"/>
</dbReference>
<evidence type="ECO:0000313" key="14">
    <source>
        <dbReference type="EMBL" id="QKX60815.1"/>
    </source>
</evidence>
<dbReference type="GO" id="GO:0042274">
    <property type="term" value="P:ribosomal small subunit biogenesis"/>
    <property type="evidence" value="ECO:0007669"/>
    <property type="project" value="UniProtKB-UniRule"/>
</dbReference>
<evidence type="ECO:0000256" key="5">
    <source>
        <dbReference type="ARBA" id="ARBA00022679"/>
    </source>
</evidence>
<feature type="region of interest" description="LID" evidence="11">
    <location>
        <begin position="575"/>
        <end position="585"/>
    </location>
</feature>
<feature type="binding site" evidence="11">
    <location>
        <position position="483"/>
    </location>
    <ligand>
        <name>ATP</name>
        <dbReference type="ChEBI" id="CHEBI:30616"/>
    </ligand>
</feature>
<dbReference type="InterPro" id="IPR020618">
    <property type="entry name" value="Adenyl_kinase_AK6"/>
</dbReference>
<feature type="binding site" evidence="11">
    <location>
        <position position="484"/>
    </location>
    <ligand>
        <name>ATP</name>
        <dbReference type="ChEBI" id="CHEBI:30616"/>
    </ligand>
</feature>
<evidence type="ECO:0000256" key="8">
    <source>
        <dbReference type="ARBA" id="ARBA00022801"/>
    </source>
</evidence>
<comment type="catalytic activity">
    <reaction evidence="1 11">
        <text>AMP + ATP = 2 ADP</text>
        <dbReference type="Rhea" id="RHEA:12973"/>
        <dbReference type="ChEBI" id="CHEBI:30616"/>
        <dbReference type="ChEBI" id="CHEBI:456215"/>
        <dbReference type="ChEBI" id="CHEBI:456216"/>
        <dbReference type="EC" id="2.7.4.3"/>
    </reaction>
</comment>
<comment type="similarity">
    <text evidence="11">Belongs to the adenylate kinase family. AK6 subfamily.</text>
</comment>
<evidence type="ECO:0000256" key="6">
    <source>
        <dbReference type="ARBA" id="ARBA00022741"/>
    </source>
</evidence>
<dbReference type="Proteomes" id="UP000509510">
    <property type="component" value="Chromosome IV"/>
</dbReference>
<feature type="compositionally biased region" description="Basic and acidic residues" evidence="12">
    <location>
        <begin position="158"/>
        <end position="172"/>
    </location>
</feature>
<evidence type="ECO:0000313" key="15">
    <source>
        <dbReference type="Proteomes" id="UP000509510"/>
    </source>
</evidence>
<keyword evidence="3 11" id="KW-0690">Ribosome biogenesis</keyword>
<feature type="binding site" evidence="11">
    <location>
        <position position="482"/>
    </location>
    <ligand>
        <name>ATP</name>
        <dbReference type="ChEBI" id="CHEBI:30616"/>
    </ligand>
</feature>
<dbReference type="Pfam" id="PF13238">
    <property type="entry name" value="AAA_18"/>
    <property type="match status" value="1"/>
</dbReference>
<dbReference type="SUPFAM" id="SSF52540">
    <property type="entry name" value="P-loop containing nucleoside triphosphate hydrolases"/>
    <property type="match status" value="1"/>
</dbReference>
<keyword evidence="5 11" id="KW-0808">Transferase</keyword>
<dbReference type="EC" id="2.7.4.3" evidence="11"/>
<dbReference type="HAMAP" id="MF_00039">
    <property type="entry name" value="Adenylate_kinase_AK6"/>
    <property type="match status" value="1"/>
</dbReference>
<feature type="domain" description="UFSP1/2/DUB catalytic" evidence="13">
    <location>
        <begin position="238"/>
        <end position="457"/>
    </location>
</feature>
<dbReference type="Gene3D" id="3.40.50.300">
    <property type="entry name" value="P-loop containing nucleotide triphosphate hydrolases"/>
    <property type="match status" value="1"/>
</dbReference>
<proteinExistence type="inferred from homology"/>
<reference evidence="15" key="1">
    <citation type="submission" date="2020-06" db="EMBL/GenBank/DDBJ databases">
        <title>A chromosome-scale genome assembly of Talaromyces rugulosus W13939.</title>
        <authorList>
            <person name="Wang B."/>
            <person name="Guo L."/>
            <person name="Ye K."/>
            <person name="Wang L."/>
        </authorList>
    </citation>
    <scope>NUCLEOTIDE SEQUENCE [LARGE SCALE GENOMIC DNA]</scope>
    <source>
        <strain evidence="15">W13939</strain>
    </source>
</reference>
<dbReference type="OrthoDB" id="288987at2759"/>
<keyword evidence="4 11" id="KW-0698">rRNA processing</keyword>
<dbReference type="GO" id="GO:0004017">
    <property type="term" value="F:AMP kinase activity"/>
    <property type="evidence" value="ECO:0007669"/>
    <property type="project" value="UniProtKB-UniRule"/>
</dbReference>
<keyword evidence="10 11" id="KW-0539">Nucleus</keyword>
<comment type="function">
    <text evidence="11">Broad-specificity nucleoside monophosphate (NMP) kinase that catalyzes the reversible transfer of the terminal phosphate group between nucleoside triphosphates and monophosphates. Has also ATPase activity. Involved in the late cytoplasmic maturation steps of the 40S ribosomal particles, specifically 18S rRNA maturation. While NMP activity is not required for ribosome maturation, ATPase activity is. Associates transiently with small ribosomal subunit protein uS11. ATP hydrolysis breaks the interaction with uS11. May temporarily remove uS11 from the ribosome to enable a conformational change of the ribosomal RNA that is needed for the final maturation step of the small ribosomal subunit. Its NMP activity may have a role in nuclear energy homeostasis.</text>
</comment>
<evidence type="ECO:0000256" key="4">
    <source>
        <dbReference type="ARBA" id="ARBA00022552"/>
    </source>
</evidence>
<dbReference type="GeneID" id="55995450"/>
<evidence type="ECO:0000256" key="7">
    <source>
        <dbReference type="ARBA" id="ARBA00022777"/>
    </source>
</evidence>
<feature type="binding site" evidence="11">
    <location>
        <position position="481"/>
    </location>
    <ligand>
        <name>ATP</name>
        <dbReference type="ChEBI" id="CHEBI:30616"/>
    </ligand>
</feature>
<dbReference type="GO" id="GO:0006364">
    <property type="term" value="P:rRNA processing"/>
    <property type="evidence" value="ECO:0007669"/>
    <property type="project" value="UniProtKB-KW"/>
</dbReference>
<evidence type="ECO:0000256" key="12">
    <source>
        <dbReference type="SAM" id="MobiDB-lite"/>
    </source>
</evidence>
<keyword evidence="8" id="KW-0378">Hydrolase</keyword>
<dbReference type="Pfam" id="PF07910">
    <property type="entry name" value="Peptidase_C78"/>
    <property type="match status" value="1"/>
</dbReference>
<feature type="binding site" evidence="11">
    <location>
        <position position="576"/>
    </location>
    <ligand>
        <name>ATP</name>
        <dbReference type="ChEBI" id="CHEBI:30616"/>
    </ligand>
</feature>
<gene>
    <name evidence="14" type="ORF">TRUGW13939_07961</name>
</gene>
<keyword evidence="2 11" id="KW-0963">Cytoplasm</keyword>